<evidence type="ECO:0000313" key="2">
    <source>
        <dbReference type="Proteomes" id="UP000762676"/>
    </source>
</evidence>
<dbReference type="InterPro" id="IPR012674">
    <property type="entry name" value="Calycin"/>
</dbReference>
<name>A0AAV4JPZ0_9GAST</name>
<dbReference type="EMBL" id="BMAT01013903">
    <property type="protein sequence ID" value="GFS22641.1"/>
    <property type="molecule type" value="Genomic_DNA"/>
</dbReference>
<evidence type="ECO:0008006" key="3">
    <source>
        <dbReference type="Google" id="ProtNLM"/>
    </source>
</evidence>
<gene>
    <name evidence="1" type="ORF">ElyMa_006956500</name>
</gene>
<keyword evidence="2" id="KW-1185">Reference proteome</keyword>
<evidence type="ECO:0000313" key="1">
    <source>
        <dbReference type="EMBL" id="GFS22641.1"/>
    </source>
</evidence>
<comment type="caution">
    <text evidence="1">The sequence shown here is derived from an EMBL/GenBank/DDBJ whole genome shotgun (WGS) entry which is preliminary data.</text>
</comment>
<dbReference type="Proteomes" id="UP000762676">
    <property type="component" value="Unassembled WGS sequence"/>
</dbReference>
<protein>
    <recommendedName>
        <fullName evidence="3">Lipocalin/cytosolic fatty-acid binding domain-containing protein</fullName>
    </recommendedName>
</protein>
<proteinExistence type="predicted"/>
<sequence length="84" mass="9419">MAWAMGTWRIDMTRSEKLVEQSLASGYPKEVCTDELLGQLRVNISADGDVVVSKTEFPGMPAKETRYKFGEQFEMDTAKGKVKV</sequence>
<accession>A0AAV4JPZ0</accession>
<dbReference type="Gene3D" id="2.40.128.20">
    <property type="match status" value="1"/>
</dbReference>
<dbReference type="AlphaFoldDB" id="A0AAV4JPZ0"/>
<organism evidence="1 2">
    <name type="scientific">Elysia marginata</name>
    <dbReference type="NCBI Taxonomy" id="1093978"/>
    <lineage>
        <taxon>Eukaryota</taxon>
        <taxon>Metazoa</taxon>
        <taxon>Spiralia</taxon>
        <taxon>Lophotrochozoa</taxon>
        <taxon>Mollusca</taxon>
        <taxon>Gastropoda</taxon>
        <taxon>Heterobranchia</taxon>
        <taxon>Euthyneura</taxon>
        <taxon>Panpulmonata</taxon>
        <taxon>Sacoglossa</taxon>
        <taxon>Placobranchoidea</taxon>
        <taxon>Plakobranchidae</taxon>
        <taxon>Elysia</taxon>
    </lineage>
</organism>
<reference evidence="1 2" key="1">
    <citation type="journal article" date="2021" name="Elife">
        <title>Chloroplast acquisition without the gene transfer in kleptoplastic sea slugs, Plakobranchus ocellatus.</title>
        <authorList>
            <person name="Maeda T."/>
            <person name="Takahashi S."/>
            <person name="Yoshida T."/>
            <person name="Shimamura S."/>
            <person name="Takaki Y."/>
            <person name="Nagai Y."/>
            <person name="Toyoda A."/>
            <person name="Suzuki Y."/>
            <person name="Arimoto A."/>
            <person name="Ishii H."/>
            <person name="Satoh N."/>
            <person name="Nishiyama T."/>
            <person name="Hasebe M."/>
            <person name="Maruyama T."/>
            <person name="Minagawa J."/>
            <person name="Obokata J."/>
            <person name="Shigenobu S."/>
        </authorList>
    </citation>
    <scope>NUCLEOTIDE SEQUENCE [LARGE SCALE GENOMIC DNA]</scope>
</reference>
<dbReference type="GO" id="GO:0008289">
    <property type="term" value="F:lipid binding"/>
    <property type="evidence" value="ECO:0007669"/>
    <property type="project" value="UniProtKB-KW"/>
</dbReference>